<keyword evidence="3" id="KW-0926">Vacuole</keyword>
<dbReference type="VEuPathDB" id="GiardiaDB:QR46_2124"/>
<dbReference type="InterPro" id="IPR000668">
    <property type="entry name" value="Peptidase_C1A_C"/>
</dbReference>
<evidence type="ECO:0000313" key="12">
    <source>
        <dbReference type="EMBL" id="KWX13894.1"/>
    </source>
</evidence>
<dbReference type="PANTHER" id="PTHR12411">
    <property type="entry name" value="CYSTEINE PROTEASE FAMILY C1-RELATED"/>
    <property type="match status" value="1"/>
</dbReference>
<dbReference type="GO" id="GO:0008234">
    <property type="term" value="F:cysteine-type peptidase activity"/>
    <property type="evidence" value="ECO:0007669"/>
    <property type="project" value="UniProtKB-KW"/>
</dbReference>
<dbReference type="InterPro" id="IPR025660">
    <property type="entry name" value="Pept_his_AS"/>
</dbReference>
<dbReference type="GO" id="GO:0005773">
    <property type="term" value="C:vacuole"/>
    <property type="evidence" value="ECO:0007669"/>
    <property type="project" value="UniProtKB-SubCell"/>
</dbReference>
<evidence type="ECO:0000256" key="1">
    <source>
        <dbReference type="ARBA" id="ARBA00004116"/>
    </source>
</evidence>
<dbReference type="Proteomes" id="UP000070089">
    <property type="component" value="Unassembled WGS sequence"/>
</dbReference>
<gene>
    <name evidence="12" type="ORF">QR46_2124</name>
</gene>
<dbReference type="SMART" id="SM00645">
    <property type="entry name" value="Pept_C1"/>
    <property type="match status" value="1"/>
</dbReference>
<dbReference type="PROSITE" id="PS00640">
    <property type="entry name" value="THIOL_PROTEASE_ASN"/>
    <property type="match status" value="1"/>
</dbReference>
<dbReference type="PRINTS" id="PR00705">
    <property type="entry name" value="PAPAIN"/>
</dbReference>
<accession>A0A132NV11</accession>
<evidence type="ECO:0000256" key="8">
    <source>
        <dbReference type="ARBA" id="ARBA00023145"/>
    </source>
</evidence>
<dbReference type="GO" id="GO:0006508">
    <property type="term" value="P:proteolysis"/>
    <property type="evidence" value="ECO:0007669"/>
    <property type="project" value="UniProtKB-KW"/>
</dbReference>
<keyword evidence="6" id="KW-0378">Hydrolase</keyword>
<dbReference type="Pfam" id="PF00112">
    <property type="entry name" value="Peptidase_C1"/>
    <property type="match status" value="1"/>
</dbReference>
<evidence type="ECO:0000256" key="7">
    <source>
        <dbReference type="ARBA" id="ARBA00022807"/>
    </source>
</evidence>
<dbReference type="Gene3D" id="3.90.70.10">
    <property type="entry name" value="Cysteine proteinases"/>
    <property type="match status" value="1"/>
</dbReference>
<dbReference type="SUPFAM" id="SSF54001">
    <property type="entry name" value="Cysteine proteinases"/>
    <property type="match status" value="1"/>
</dbReference>
<keyword evidence="4" id="KW-0645">Protease</keyword>
<sequence>MLLAAFAVAVLSTPFYSPHLLKYLEKKENKLWEAGIPIKFADRTRDEITKMFFSHTFLKPTIPRYYAADLTEDDLYPPADSPDRLDYRQTHPECFFEPEDQSDCSCCYAFATLGALSTRRCIAKLDASVVPLSAQHMVSCDHGEAGCQGGGFNTSWAFLETEGAIMRDCLPYVSGETGLSGECPTTCQDGTLLNDTIHYKAVSASHLKNYNEIMTSLLNEGPVQTGFYVHEDFLYYVGGIYHKTYGSSIGGHAVLIVGYGSMNNHDYWIVRNSWGSDWGENGYFRILRGTNECGIENNAWQVAVK</sequence>
<comment type="caution">
    <text evidence="12">The sequence shown here is derived from an EMBL/GenBank/DDBJ whole genome shotgun (WGS) entry which is preliminary data.</text>
</comment>
<evidence type="ECO:0000256" key="6">
    <source>
        <dbReference type="ARBA" id="ARBA00022801"/>
    </source>
</evidence>
<evidence type="ECO:0000313" key="13">
    <source>
        <dbReference type="Proteomes" id="UP000070089"/>
    </source>
</evidence>
<proteinExistence type="inferred from homology"/>
<name>A0A132NV11_GIAIN</name>
<comment type="function">
    <text evidence="10">Thiol protease which is required for parasite excystation and invasion of the proximal small intestine of the human host.</text>
</comment>
<keyword evidence="5" id="KW-0732">Signal</keyword>
<dbReference type="InterPro" id="IPR025661">
    <property type="entry name" value="Pept_asp_AS"/>
</dbReference>
<protein>
    <submittedName>
        <fullName evidence="12">Cathepsin B-like cysteine proteinase</fullName>
    </submittedName>
</protein>
<dbReference type="EMBL" id="JXTI01000052">
    <property type="protein sequence ID" value="KWX13894.1"/>
    <property type="molecule type" value="Genomic_DNA"/>
</dbReference>
<organism evidence="12 13">
    <name type="scientific">Giardia duodenalis assemblage B</name>
    <dbReference type="NCBI Taxonomy" id="1394984"/>
    <lineage>
        <taxon>Eukaryota</taxon>
        <taxon>Metamonada</taxon>
        <taxon>Diplomonadida</taxon>
        <taxon>Hexamitidae</taxon>
        <taxon>Giardiinae</taxon>
        <taxon>Giardia</taxon>
    </lineage>
</organism>
<dbReference type="FunFam" id="3.90.70.10:FF:000096">
    <property type="entry name" value="Cathepsin B-like cysteine protease"/>
    <property type="match status" value="1"/>
</dbReference>
<keyword evidence="9" id="KW-1015">Disulfide bond</keyword>
<dbReference type="PROSITE" id="PS00639">
    <property type="entry name" value="THIOL_PROTEASE_HIS"/>
    <property type="match status" value="1"/>
</dbReference>
<dbReference type="AlphaFoldDB" id="A0A132NV11"/>
<evidence type="ECO:0000256" key="4">
    <source>
        <dbReference type="ARBA" id="ARBA00022670"/>
    </source>
</evidence>
<evidence type="ECO:0000256" key="10">
    <source>
        <dbReference type="ARBA" id="ARBA00060028"/>
    </source>
</evidence>
<dbReference type="InterPro" id="IPR038765">
    <property type="entry name" value="Papain-like_cys_pep_sf"/>
</dbReference>
<comment type="subcellular location">
    <subcellularLocation>
        <location evidence="1">Vacuole</location>
    </subcellularLocation>
</comment>
<comment type="similarity">
    <text evidence="2">Belongs to the peptidase C1 family.</text>
</comment>
<evidence type="ECO:0000256" key="3">
    <source>
        <dbReference type="ARBA" id="ARBA00022554"/>
    </source>
</evidence>
<evidence type="ECO:0000256" key="2">
    <source>
        <dbReference type="ARBA" id="ARBA00008455"/>
    </source>
</evidence>
<evidence type="ECO:0000256" key="9">
    <source>
        <dbReference type="ARBA" id="ARBA00023157"/>
    </source>
</evidence>
<keyword evidence="7" id="KW-0788">Thiol protease</keyword>
<dbReference type="OrthoDB" id="640249at2759"/>
<evidence type="ECO:0000259" key="11">
    <source>
        <dbReference type="SMART" id="SM00645"/>
    </source>
</evidence>
<keyword evidence="8" id="KW-0865">Zymogen</keyword>
<evidence type="ECO:0000256" key="5">
    <source>
        <dbReference type="ARBA" id="ARBA00022729"/>
    </source>
</evidence>
<feature type="domain" description="Peptidase C1A papain C-terminal" evidence="11">
    <location>
        <begin position="81"/>
        <end position="303"/>
    </location>
</feature>
<dbReference type="CDD" id="cd02620">
    <property type="entry name" value="Peptidase_C1A_CathepsinB"/>
    <property type="match status" value="1"/>
</dbReference>
<dbReference type="InterPro" id="IPR013128">
    <property type="entry name" value="Peptidase_C1A"/>
</dbReference>
<reference evidence="12 13" key="1">
    <citation type="journal article" date="2015" name="Mol. Biochem. Parasitol.">
        <title>Identification of polymorphic genes for use in assemblage B genotyping assays through comparative genomics of multiple assemblage B Giardia duodenalis isolates.</title>
        <authorList>
            <person name="Wielinga C."/>
            <person name="Thompson R.C."/>
            <person name="Monis P."/>
            <person name="Ryan U."/>
        </authorList>
    </citation>
    <scope>NUCLEOTIDE SEQUENCE [LARGE SCALE GENOMIC DNA]</scope>
    <source>
        <strain evidence="12 13">BAH15c1</strain>
    </source>
</reference>